<dbReference type="PANTHER" id="PTHR22878">
    <property type="entry name" value="DYNEIN HEAVY CHAIN 6, AXONEMAL-LIKE-RELATED"/>
    <property type="match status" value="1"/>
</dbReference>
<organism evidence="4 5">
    <name type="scientific">Pelusios castaneus</name>
    <name type="common">West African mud turtle</name>
    <dbReference type="NCBI Taxonomy" id="367368"/>
    <lineage>
        <taxon>Eukaryota</taxon>
        <taxon>Metazoa</taxon>
        <taxon>Chordata</taxon>
        <taxon>Craniata</taxon>
        <taxon>Vertebrata</taxon>
        <taxon>Euteleostomi</taxon>
        <taxon>Archelosauria</taxon>
        <taxon>Testudinata</taxon>
        <taxon>Testudines</taxon>
        <taxon>Pleurodira</taxon>
        <taxon>Pelomedusidae</taxon>
        <taxon>Pelusios</taxon>
    </lineage>
</organism>
<dbReference type="Gene3D" id="1.20.1270.280">
    <property type="match status" value="1"/>
</dbReference>
<dbReference type="Gene3D" id="3.40.50.300">
    <property type="entry name" value="P-loop containing nucleotide triphosphate hydrolases"/>
    <property type="match status" value="1"/>
</dbReference>
<protein>
    <recommendedName>
        <fullName evidence="6">Dynein heavy chain</fullName>
    </recommendedName>
</protein>
<dbReference type="Pfam" id="PF18198">
    <property type="entry name" value="AAA_lid_11"/>
    <property type="match status" value="1"/>
</dbReference>
<dbReference type="Gene3D" id="1.10.8.720">
    <property type="entry name" value="Region D6 of dynein motor"/>
    <property type="match status" value="1"/>
</dbReference>
<evidence type="ECO:0000259" key="3">
    <source>
        <dbReference type="Pfam" id="PF18199"/>
    </source>
</evidence>
<evidence type="ECO:0000313" key="4">
    <source>
        <dbReference type="Ensembl" id="ENSPCEP00000009889.1"/>
    </source>
</evidence>
<dbReference type="Proteomes" id="UP000694393">
    <property type="component" value="Unplaced"/>
</dbReference>
<evidence type="ECO:0008006" key="6">
    <source>
        <dbReference type="Google" id="ProtNLM"/>
    </source>
</evidence>
<dbReference type="Ensembl" id="ENSPCET00000010222.1">
    <property type="protein sequence ID" value="ENSPCEP00000009889.1"/>
    <property type="gene ID" value="ENSPCEG00000007855.1"/>
</dbReference>
<dbReference type="InterPro" id="IPR027417">
    <property type="entry name" value="P-loop_NTPase"/>
</dbReference>
<evidence type="ECO:0000259" key="2">
    <source>
        <dbReference type="Pfam" id="PF18198"/>
    </source>
</evidence>
<dbReference type="InterPro" id="IPR042219">
    <property type="entry name" value="AAA_lid_11_sf"/>
</dbReference>
<evidence type="ECO:0000313" key="5">
    <source>
        <dbReference type="Proteomes" id="UP000694393"/>
    </source>
</evidence>
<dbReference type="FunFam" id="1.10.8.720:FF:000001">
    <property type="entry name" value="dynein heavy chain 7, axonemal"/>
    <property type="match status" value="1"/>
</dbReference>
<name>A0A8C8RUC9_9SAUR</name>
<sequence>MFAFLLCVRIMMNEGKINMDEWRYLLSGGAIKMMRENPAPEWLYERAWGDILALTNLKNFSSFADDFVDNIQKFRVIFDSAEPHREPLPGKWESKLDSFQKLLVLRCLRGDKVTNAMQDFVAMNLDQRFIEPQTSDLTAVFKESASTTPLIFVLSPGTDPAADLYKFAEEMKFSKKLSAISLGQGQGPRAEAMMRSAMERGKWVFFQNCHLAPSWMPSLERLIESINPDKVHRDFRLWLTSLPSNQFPVSILQNGSKMTIEPPRGVKANLLKSYISLSDDFLTSCSKTSEFKALLLSLCLFHGNALERRKFGPLGFNIPYEFTDGDLRICISQLKMFLNEYADIPYKVLKYTAGEINYGGRVTDDWDRRCIMNILEDFYRPEVLTQDFSYSESGIYRQISTTYDLNGYIQYIKSLPLNDIPEIFGLHDNANITFAQNETFALLGAIIQLQPKTSTSGGRGREELVEETSKDILKKVPDPINLQEVMLKYPVLYEESMNTVLVQEVIRYNRLLEVIAQTLQDLLKALKGLVVMSSQLELMANSLYNNIVPELWNAKAYPSLKPLASWVNDLLQRIDFLERWIAKGIPPVFWISGFFFPQAFLTGTLQNFARKSVISIDTIAFDFKVSGPESVSELSRRPTEGCYIHGLFLEGARWDATSFQLAESRPKELYTEMAVIWLVPVPNRKSPTTGFYLCPIYKTLTRAGTLSTTGHSTNYVIAVEIPSSKPQRHWIKRGVALICALDF</sequence>
<feature type="domain" description="Dynein heavy chain AAA lid" evidence="2">
    <location>
        <begin position="291"/>
        <end position="430"/>
    </location>
</feature>
<dbReference type="AlphaFoldDB" id="A0A8C8RUC9"/>
<dbReference type="InterPro" id="IPR041228">
    <property type="entry name" value="Dynein_C"/>
</dbReference>
<dbReference type="GO" id="GO:0030286">
    <property type="term" value="C:dynein complex"/>
    <property type="evidence" value="ECO:0007669"/>
    <property type="project" value="InterPro"/>
</dbReference>
<evidence type="ECO:0000259" key="1">
    <source>
        <dbReference type="Pfam" id="PF03028"/>
    </source>
</evidence>
<proteinExistence type="predicted"/>
<dbReference type="FunFam" id="3.10.490.20:FF:000001">
    <property type="entry name" value="dynein heavy chain 7, axonemal"/>
    <property type="match status" value="1"/>
</dbReference>
<keyword evidence="5" id="KW-1185">Reference proteome</keyword>
<feature type="domain" description="Dynein heavy chain region D6 P-loop" evidence="1">
    <location>
        <begin position="146"/>
        <end position="259"/>
    </location>
</feature>
<dbReference type="InterPro" id="IPR026983">
    <property type="entry name" value="DHC"/>
</dbReference>
<accession>A0A8C8RUC9</accession>
<dbReference type="FunFam" id="3.40.50.300:FF:000362">
    <property type="entry name" value="Dynein, axonemal, heavy chain 6"/>
    <property type="match status" value="1"/>
</dbReference>
<feature type="domain" description="Dynein heavy chain C-terminal" evidence="3">
    <location>
        <begin position="436"/>
        <end position="739"/>
    </location>
</feature>
<dbReference type="Gene3D" id="3.10.490.20">
    <property type="match status" value="1"/>
</dbReference>
<dbReference type="FunFam" id="1.20.1270.280:FF:000001">
    <property type="entry name" value="dynein heavy chain 7, axonemal"/>
    <property type="match status" value="1"/>
</dbReference>
<dbReference type="InterPro" id="IPR004273">
    <property type="entry name" value="Dynein_heavy_D6_P-loop"/>
</dbReference>
<dbReference type="PANTHER" id="PTHR22878:SF73">
    <property type="entry name" value="DYNEIN AXONEMAL HEAVY CHAIN 1"/>
    <property type="match status" value="1"/>
</dbReference>
<dbReference type="InterPro" id="IPR043160">
    <property type="entry name" value="Dynein_C_barrel"/>
</dbReference>
<dbReference type="Pfam" id="PF18199">
    <property type="entry name" value="Dynein_C"/>
    <property type="match status" value="1"/>
</dbReference>
<dbReference type="GO" id="GO:0051959">
    <property type="term" value="F:dynein light intermediate chain binding"/>
    <property type="evidence" value="ECO:0007669"/>
    <property type="project" value="InterPro"/>
</dbReference>
<dbReference type="GO" id="GO:0008569">
    <property type="term" value="F:minus-end-directed microtubule motor activity"/>
    <property type="evidence" value="ECO:0007669"/>
    <property type="project" value="InterPro"/>
</dbReference>
<reference evidence="4" key="2">
    <citation type="submission" date="2025-09" db="UniProtKB">
        <authorList>
            <consortium name="Ensembl"/>
        </authorList>
    </citation>
    <scope>IDENTIFICATION</scope>
</reference>
<dbReference type="GO" id="GO:0007018">
    <property type="term" value="P:microtubule-based movement"/>
    <property type="evidence" value="ECO:0007669"/>
    <property type="project" value="InterPro"/>
</dbReference>
<reference evidence="4" key="1">
    <citation type="submission" date="2025-08" db="UniProtKB">
        <authorList>
            <consortium name="Ensembl"/>
        </authorList>
    </citation>
    <scope>IDENTIFICATION</scope>
</reference>
<dbReference type="GO" id="GO:0045505">
    <property type="term" value="F:dynein intermediate chain binding"/>
    <property type="evidence" value="ECO:0007669"/>
    <property type="project" value="InterPro"/>
</dbReference>
<dbReference type="Pfam" id="PF03028">
    <property type="entry name" value="Dynein_heavy"/>
    <property type="match status" value="1"/>
</dbReference>
<dbReference type="InterPro" id="IPR041658">
    <property type="entry name" value="AAA_lid_11"/>
</dbReference>